<dbReference type="EnsemblFungi" id="MAPG_11722T0">
    <property type="protein sequence ID" value="MAPG_11722T0"/>
    <property type="gene ID" value="MAPG_11722"/>
</dbReference>
<keyword evidence="3" id="KW-1185">Reference proteome</keyword>
<proteinExistence type="predicted"/>
<evidence type="ECO:0000313" key="3">
    <source>
        <dbReference type="Proteomes" id="UP000011715"/>
    </source>
</evidence>
<protein>
    <submittedName>
        <fullName evidence="1 2">Uncharacterized protein</fullName>
    </submittedName>
</protein>
<evidence type="ECO:0000313" key="2">
    <source>
        <dbReference type="EnsemblFungi" id="MAPG_11722T0"/>
    </source>
</evidence>
<evidence type="ECO:0000313" key="1">
    <source>
        <dbReference type="EMBL" id="KLU92810.1"/>
    </source>
</evidence>
<reference evidence="1" key="3">
    <citation type="submission" date="2011-03" db="EMBL/GenBank/DDBJ databases">
        <title>Annotation of Magnaporthe poae ATCC 64411.</title>
        <authorList>
            <person name="Ma L.-J."/>
            <person name="Dead R."/>
            <person name="Young S.K."/>
            <person name="Zeng Q."/>
            <person name="Gargeya S."/>
            <person name="Fitzgerald M."/>
            <person name="Haas B."/>
            <person name="Abouelleil A."/>
            <person name="Alvarado L."/>
            <person name="Arachchi H.M."/>
            <person name="Berlin A."/>
            <person name="Brown A."/>
            <person name="Chapman S.B."/>
            <person name="Chen Z."/>
            <person name="Dunbar C."/>
            <person name="Freedman E."/>
            <person name="Gearin G."/>
            <person name="Gellesch M."/>
            <person name="Goldberg J."/>
            <person name="Griggs A."/>
            <person name="Gujja S."/>
            <person name="Heiman D."/>
            <person name="Howarth C."/>
            <person name="Larson L."/>
            <person name="Lui A."/>
            <person name="MacDonald P.J.P."/>
            <person name="Mehta T."/>
            <person name="Montmayeur A."/>
            <person name="Murphy C."/>
            <person name="Neiman D."/>
            <person name="Pearson M."/>
            <person name="Priest M."/>
            <person name="Roberts A."/>
            <person name="Saif S."/>
            <person name="Shea T."/>
            <person name="Shenoy N."/>
            <person name="Sisk P."/>
            <person name="Stolte C."/>
            <person name="Sykes S."/>
            <person name="Yandava C."/>
            <person name="Wortman J."/>
            <person name="Nusbaum C."/>
            <person name="Birren B."/>
        </authorList>
    </citation>
    <scope>NUCLEOTIDE SEQUENCE</scope>
    <source>
        <strain evidence="1">ATCC 64411</strain>
    </source>
</reference>
<dbReference type="EMBL" id="GL876993">
    <property type="protein sequence ID" value="KLU92810.1"/>
    <property type="molecule type" value="Genomic_DNA"/>
</dbReference>
<organism evidence="2 3">
    <name type="scientific">Magnaporthiopsis poae (strain ATCC 64411 / 73-15)</name>
    <name type="common">Kentucky bluegrass fungus</name>
    <name type="synonym">Magnaporthe poae</name>
    <dbReference type="NCBI Taxonomy" id="644358"/>
    <lineage>
        <taxon>Eukaryota</taxon>
        <taxon>Fungi</taxon>
        <taxon>Dikarya</taxon>
        <taxon>Ascomycota</taxon>
        <taxon>Pezizomycotina</taxon>
        <taxon>Sordariomycetes</taxon>
        <taxon>Sordariomycetidae</taxon>
        <taxon>Magnaporthales</taxon>
        <taxon>Magnaporthaceae</taxon>
        <taxon>Magnaporthiopsis</taxon>
    </lineage>
</organism>
<sequence length="201" mass="21779">MLRVCDGDVISLESSVVASEASIDFSLLHFGEIRSLSPITRQQMSLLVLMRVVRIPIHPVLSYSVFACLHSARAKEAADLIVSQIPACSGNVVGRQTLGVNAANRKGSAETLFLTLCSLFGLHISASRHVSGIWRCSCRRVSGWIRRRSCAETTQIGEGSVLLALRKHPSVAYPAPWCGCRRAASNARFGKHESDSGFTPS</sequence>
<gene>
    <name evidence="1" type="ORF">MAPG_11722</name>
</gene>
<accession>A0A0C4EG10</accession>
<name>A0A0C4EG10_MAGP6</name>
<reference evidence="2" key="5">
    <citation type="submission" date="2015-06" db="UniProtKB">
        <authorList>
            <consortium name="EnsemblFungi"/>
        </authorList>
    </citation>
    <scope>IDENTIFICATION</scope>
    <source>
        <strain evidence="2">ATCC 64411</strain>
    </source>
</reference>
<reference evidence="2" key="4">
    <citation type="journal article" date="2015" name="G3 (Bethesda)">
        <title>Genome sequences of three phytopathogenic species of the Magnaporthaceae family of fungi.</title>
        <authorList>
            <person name="Okagaki L.H."/>
            <person name="Nunes C.C."/>
            <person name="Sailsbery J."/>
            <person name="Clay B."/>
            <person name="Brown D."/>
            <person name="John T."/>
            <person name="Oh Y."/>
            <person name="Young N."/>
            <person name="Fitzgerald M."/>
            <person name="Haas B.J."/>
            <person name="Zeng Q."/>
            <person name="Young S."/>
            <person name="Adiconis X."/>
            <person name="Fan L."/>
            <person name="Levin J.Z."/>
            <person name="Mitchell T.K."/>
            <person name="Okubara P.A."/>
            <person name="Farman M.L."/>
            <person name="Kohn L.M."/>
            <person name="Birren B."/>
            <person name="Ma L.-J."/>
            <person name="Dean R.A."/>
        </authorList>
    </citation>
    <scope>NUCLEOTIDE SEQUENCE</scope>
    <source>
        <strain evidence="2">ATCC 64411 / 73-15</strain>
    </source>
</reference>
<dbReference type="Proteomes" id="UP000011715">
    <property type="component" value="Unassembled WGS sequence"/>
</dbReference>
<reference evidence="3" key="1">
    <citation type="submission" date="2010-05" db="EMBL/GenBank/DDBJ databases">
        <title>The genome sequence of Magnaporthe poae strain ATCC 64411.</title>
        <authorList>
            <person name="Ma L.-J."/>
            <person name="Dead R."/>
            <person name="Young S."/>
            <person name="Zeng Q."/>
            <person name="Koehrsen M."/>
            <person name="Alvarado L."/>
            <person name="Berlin A."/>
            <person name="Chapman S.B."/>
            <person name="Chen Z."/>
            <person name="Freedman E."/>
            <person name="Gellesch M."/>
            <person name="Goldberg J."/>
            <person name="Griggs A."/>
            <person name="Gujja S."/>
            <person name="Heilman E.R."/>
            <person name="Heiman D."/>
            <person name="Hepburn T."/>
            <person name="Howarth C."/>
            <person name="Jen D."/>
            <person name="Larson L."/>
            <person name="Mehta T."/>
            <person name="Neiman D."/>
            <person name="Pearson M."/>
            <person name="Roberts A."/>
            <person name="Saif S."/>
            <person name="Shea T."/>
            <person name="Shenoy N."/>
            <person name="Sisk P."/>
            <person name="Stolte C."/>
            <person name="Sykes S."/>
            <person name="Walk T."/>
            <person name="White J."/>
            <person name="Yandava C."/>
            <person name="Haas B."/>
            <person name="Nusbaum C."/>
            <person name="Birren B."/>
        </authorList>
    </citation>
    <scope>NUCLEOTIDE SEQUENCE [LARGE SCALE GENOMIC DNA]</scope>
    <source>
        <strain evidence="3">ATCC 64411 / 73-15</strain>
    </source>
</reference>
<dbReference type="VEuPathDB" id="FungiDB:MAPG_11722"/>
<reference evidence="1" key="2">
    <citation type="submission" date="2010-05" db="EMBL/GenBank/DDBJ databases">
        <title>The Genome Sequence of Magnaporthe poae strain ATCC 64411.</title>
        <authorList>
            <consortium name="The Broad Institute Genome Sequencing Platform"/>
            <consortium name="Broad Institute Genome Sequencing Center for Infectious Disease"/>
            <person name="Ma L.-J."/>
            <person name="Dead R."/>
            <person name="Young S."/>
            <person name="Zeng Q."/>
            <person name="Koehrsen M."/>
            <person name="Alvarado L."/>
            <person name="Berlin A."/>
            <person name="Chapman S.B."/>
            <person name="Chen Z."/>
            <person name="Freedman E."/>
            <person name="Gellesch M."/>
            <person name="Goldberg J."/>
            <person name="Griggs A."/>
            <person name="Gujja S."/>
            <person name="Heilman E.R."/>
            <person name="Heiman D."/>
            <person name="Hepburn T."/>
            <person name="Howarth C."/>
            <person name="Jen D."/>
            <person name="Larson L."/>
            <person name="Mehta T."/>
            <person name="Neiman D."/>
            <person name="Pearson M."/>
            <person name="Roberts A."/>
            <person name="Saif S."/>
            <person name="Shea T."/>
            <person name="Shenoy N."/>
            <person name="Sisk P."/>
            <person name="Stolte C."/>
            <person name="Sykes S."/>
            <person name="Walk T."/>
            <person name="White J."/>
            <person name="Yandava C."/>
            <person name="Haas B."/>
            <person name="Nusbaum C."/>
            <person name="Birren B."/>
        </authorList>
    </citation>
    <scope>NUCLEOTIDE SEQUENCE</scope>
    <source>
        <strain evidence="1">ATCC 64411</strain>
    </source>
</reference>
<dbReference type="EMBL" id="ADBL01002916">
    <property type="status" value="NOT_ANNOTATED_CDS"/>
    <property type="molecule type" value="Genomic_DNA"/>
</dbReference>
<dbReference type="AlphaFoldDB" id="A0A0C4EG10"/>